<keyword evidence="9" id="KW-1185">Reference proteome</keyword>
<feature type="transmembrane region" description="Helical" evidence="7">
    <location>
        <begin position="343"/>
        <end position="365"/>
    </location>
</feature>
<feature type="transmembrane region" description="Helical" evidence="7">
    <location>
        <begin position="175"/>
        <end position="192"/>
    </location>
</feature>
<feature type="region of interest" description="Disordered" evidence="6">
    <location>
        <begin position="403"/>
        <end position="443"/>
    </location>
</feature>
<dbReference type="Gene3D" id="1.20.1250.20">
    <property type="entry name" value="MFS general substrate transporter like domains"/>
    <property type="match status" value="1"/>
</dbReference>
<dbReference type="RefSeq" id="WP_356712952.1">
    <property type="nucleotide sequence ID" value="NZ_JBEXIP010000063.1"/>
</dbReference>
<evidence type="ECO:0000313" key="9">
    <source>
        <dbReference type="Proteomes" id="UP001550044"/>
    </source>
</evidence>
<comment type="subcellular location">
    <subcellularLocation>
        <location evidence="1">Cell membrane</location>
        <topology evidence="1">Multi-pass membrane protein</topology>
    </subcellularLocation>
</comment>
<feature type="compositionally biased region" description="Basic and acidic residues" evidence="6">
    <location>
        <begin position="408"/>
        <end position="422"/>
    </location>
</feature>
<organism evidence="8 9">
    <name type="scientific">Streptomyces sp. 900116325</name>
    <dbReference type="NCBI Taxonomy" id="3154295"/>
    <lineage>
        <taxon>Bacteria</taxon>
        <taxon>Bacillati</taxon>
        <taxon>Actinomycetota</taxon>
        <taxon>Actinomycetes</taxon>
        <taxon>Kitasatosporales</taxon>
        <taxon>Streptomycetaceae</taxon>
        <taxon>Streptomyces</taxon>
    </lineage>
</organism>
<sequence>MPPDRRLAVLRERDFRRFFLGYTTSLLGSAMASIALTFAVLQTGGGGTRLGWVMAARILPLVLMLLVGGVVGDRLGSRQAMLAADAVRCLTQLGLVAVLLDGKPHLWTLVGLVALSGAAEALFTPALGALVPHIVRPNALSDANSLLEMTRSATSIAGPVLAGTLTAVVDASSVLALDAASYAVSMVVLLLLPRTTRSTVAAAASFFGELIEGWAEFRSRTWLWVTTVHICLFNLFVWGPLLVLGPVIAERRLGGATSWGLVMALYGVGAVAGGLVMLGRPPRRPLLVATVATLGWSLPSAALATGRSLPWVCGTTLVAGGGSAVCGTLYATATQRQVPPGMLARANAYASFGAFALGPIGLAAAGPISTLLGASGVLGFGAVWQVAAVTAVLTLPSIRAGLPLSSHEGAHKPPGRRHDGERQPSTPRTRADDDPRNPPQQLG</sequence>
<feature type="transmembrane region" description="Helical" evidence="7">
    <location>
        <begin position="371"/>
        <end position="395"/>
    </location>
</feature>
<name>A0ABV2UL27_9ACTN</name>
<gene>
    <name evidence="8" type="ORF">ABZV61_38820</name>
</gene>
<protein>
    <submittedName>
        <fullName evidence="8">MFS transporter</fullName>
    </submittedName>
</protein>
<dbReference type="PANTHER" id="PTHR23513:SF11">
    <property type="entry name" value="STAPHYLOFERRIN A TRANSPORTER"/>
    <property type="match status" value="1"/>
</dbReference>
<proteinExistence type="predicted"/>
<feature type="transmembrane region" description="Helical" evidence="7">
    <location>
        <begin position="285"/>
        <end position="303"/>
    </location>
</feature>
<dbReference type="InterPro" id="IPR011701">
    <property type="entry name" value="MFS"/>
</dbReference>
<evidence type="ECO:0000256" key="5">
    <source>
        <dbReference type="ARBA" id="ARBA00023136"/>
    </source>
</evidence>
<dbReference type="SUPFAM" id="SSF103473">
    <property type="entry name" value="MFS general substrate transporter"/>
    <property type="match status" value="1"/>
</dbReference>
<feature type="transmembrane region" description="Helical" evidence="7">
    <location>
        <begin position="20"/>
        <end position="44"/>
    </location>
</feature>
<evidence type="ECO:0000256" key="7">
    <source>
        <dbReference type="SAM" id="Phobius"/>
    </source>
</evidence>
<feature type="transmembrane region" description="Helical" evidence="7">
    <location>
        <begin position="106"/>
        <end position="131"/>
    </location>
</feature>
<dbReference type="CDD" id="cd06173">
    <property type="entry name" value="MFS_MefA_like"/>
    <property type="match status" value="1"/>
</dbReference>
<keyword evidence="4 7" id="KW-1133">Transmembrane helix</keyword>
<dbReference type="Pfam" id="PF07690">
    <property type="entry name" value="MFS_1"/>
    <property type="match status" value="1"/>
</dbReference>
<evidence type="ECO:0000256" key="3">
    <source>
        <dbReference type="ARBA" id="ARBA00022692"/>
    </source>
</evidence>
<keyword evidence="2" id="KW-1003">Cell membrane</keyword>
<accession>A0ABV2UL27</accession>
<dbReference type="InterPro" id="IPR036259">
    <property type="entry name" value="MFS_trans_sf"/>
</dbReference>
<keyword evidence="5 7" id="KW-0472">Membrane</keyword>
<evidence type="ECO:0000256" key="1">
    <source>
        <dbReference type="ARBA" id="ARBA00004651"/>
    </source>
</evidence>
<evidence type="ECO:0000313" key="8">
    <source>
        <dbReference type="EMBL" id="MET8438561.1"/>
    </source>
</evidence>
<feature type="transmembrane region" description="Helical" evidence="7">
    <location>
        <begin position="309"/>
        <end position="331"/>
    </location>
</feature>
<evidence type="ECO:0000256" key="4">
    <source>
        <dbReference type="ARBA" id="ARBA00022989"/>
    </source>
</evidence>
<comment type="caution">
    <text evidence="8">The sequence shown here is derived from an EMBL/GenBank/DDBJ whole genome shotgun (WGS) entry which is preliminary data.</text>
</comment>
<dbReference type="EMBL" id="JBEXIP010000063">
    <property type="protein sequence ID" value="MET8438561.1"/>
    <property type="molecule type" value="Genomic_DNA"/>
</dbReference>
<evidence type="ECO:0000256" key="2">
    <source>
        <dbReference type="ARBA" id="ARBA00022475"/>
    </source>
</evidence>
<keyword evidence="3 7" id="KW-0812">Transmembrane</keyword>
<feature type="transmembrane region" description="Helical" evidence="7">
    <location>
        <begin position="256"/>
        <end position="278"/>
    </location>
</feature>
<reference evidence="8 9" key="1">
    <citation type="submission" date="2024-06" db="EMBL/GenBank/DDBJ databases">
        <title>The Natural Products Discovery Center: Release of the First 8490 Sequenced Strains for Exploring Actinobacteria Biosynthetic Diversity.</title>
        <authorList>
            <person name="Kalkreuter E."/>
            <person name="Kautsar S.A."/>
            <person name="Yang D."/>
            <person name="Bader C.D."/>
            <person name="Teijaro C.N."/>
            <person name="Fluegel L."/>
            <person name="Davis C.M."/>
            <person name="Simpson J.R."/>
            <person name="Lauterbach L."/>
            <person name="Steele A.D."/>
            <person name="Gui C."/>
            <person name="Meng S."/>
            <person name="Li G."/>
            <person name="Viehrig K."/>
            <person name="Ye F."/>
            <person name="Su P."/>
            <person name="Kiefer A.F."/>
            <person name="Nichols A."/>
            <person name="Cepeda A.J."/>
            <person name="Yan W."/>
            <person name="Fan B."/>
            <person name="Jiang Y."/>
            <person name="Adhikari A."/>
            <person name="Zheng C.-J."/>
            <person name="Schuster L."/>
            <person name="Cowan T.M."/>
            <person name="Smanski M.J."/>
            <person name="Chevrette M.G."/>
            <person name="De Carvalho L.P.S."/>
            <person name="Shen B."/>
        </authorList>
    </citation>
    <scope>NUCLEOTIDE SEQUENCE [LARGE SCALE GENOMIC DNA]</scope>
    <source>
        <strain evidence="8 9">NPDC005137</strain>
    </source>
</reference>
<feature type="transmembrane region" description="Helical" evidence="7">
    <location>
        <begin position="222"/>
        <end position="244"/>
    </location>
</feature>
<dbReference type="Proteomes" id="UP001550044">
    <property type="component" value="Unassembled WGS sequence"/>
</dbReference>
<dbReference type="PANTHER" id="PTHR23513">
    <property type="entry name" value="INTEGRAL MEMBRANE EFFLUX PROTEIN-RELATED"/>
    <property type="match status" value="1"/>
</dbReference>
<feature type="transmembrane region" description="Helical" evidence="7">
    <location>
        <begin position="50"/>
        <end position="70"/>
    </location>
</feature>
<evidence type="ECO:0000256" key="6">
    <source>
        <dbReference type="SAM" id="MobiDB-lite"/>
    </source>
</evidence>